<organism evidence="1 2">
    <name type="scientific">Rothia mucilaginosa M508</name>
    <dbReference type="NCBI Taxonomy" id="563033"/>
    <lineage>
        <taxon>Bacteria</taxon>
        <taxon>Bacillati</taxon>
        <taxon>Actinomycetota</taxon>
        <taxon>Actinomycetes</taxon>
        <taxon>Micrococcales</taxon>
        <taxon>Micrococcaceae</taxon>
        <taxon>Rothia</taxon>
    </lineage>
</organism>
<evidence type="ECO:0000313" key="1">
    <source>
        <dbReference type="EMBL" id="EHB88366.1"/>
    </source>
</evidence>
<evidence type="ECO:0000313" key="2">
    <source>
        <dbReference type="Proteomes" id="UP000004897"/>
    </source>
</evidence>
<dbReference type="HOGENOM" id="CLU_2357960_0_0_11"/>
<comment type="caution">
    <text evidence="1">The sequence shown here is derived from an EMBL/GenBank/DDBJ whole genome shotgun (WGS) entry which is preliminary data.</text>
</comment>
<dbReference type="Proteomes" id="UP000004897">
    <property type="component" value="Unassembled WGS sequence"/>
</dbReference>
<dbReference type="EMBL" id="ACSB01000006">
    <property type="protein sequence ID" value="EHB88366.1"/>
    <property type="molecule type" value="Genomic_DNA"/>
</dbReference>
<protein>
    <submittedName>
        <fullName evidence="1">Uncharacterized protein</fullName>
    </submittedName>
</protein>
<proteinExistence type="predicted"/>
<accession>G5EQW8</accession>
<sequence length="96" mass="10512">MSRVRNKCCLALVSRHSTAPGRDETFAKIWGMDDPLSKTLTTSQRRILPAYSAQHGTVTPKNTTSDAQHLDSLVAGLPRHAQGTAHQSMEAVAEWI</sequence>
<gene>
    <name evidence="1" type="ORF">HMPREF0737_00678</name>
</gene>
<reference evidence="1 2" key="1">
    <citation type="submission" date="2011-08" db="EMBL/GenBank/DDBJ databases">
        <title>The Genome Sequence of Rothia mucilaginosa M508.</title>
        <authorList>
            <consortium name="The Broad Institute Genome Sequencing Platform"/>
            <consortium name="The Broad Institute Genome Sequencing Center for Infectious Disease"/>
            <person name="Earl A."/>
            <person name="Ward D."/>
            <person name="Feldgarden M."/>
            <person name="Gevers D."/>
            <person name="Sibley C.D."/>
            <person name="Field T.R."/>
            <person name="Grinwis M."/>
            <person name="Eshaghurshan C.S."/>
            <person name="Surette M.G."/>
            <person name="Young S.K."/>
            <person name="Zeng Q."/>
            <person name="Gargeya S."/>
            <person name="Fitzgerald M."/>
            <person name="Haas B."/>
            <person name="Abouelleil A."/>
            <person name="Alvarado L."/>
            <person name="Arachchi H.M."/>
            <person name="Berlin A."/>
            <person name="Brown A."/>
            <person name="Chapman S.B."/>
            <person name="Chen Z."/>
            <person name="Dunbar C."/>
            <person name="Freedman E."/>
            <person name="Gearin G."/>
            <person name="Gellesch M."/>
            <person name="Goldberg J."/>
            <person name="Griggs A."/>
            <person name="Gujja S."/>
            <person name="Heiman D."/>
            <person name="Howarth C."/>
            <person name="Larson L."/>
            <person name="Lui A."/>
            <person name="MacDonald P.J.P."/>
            <person name="Montmayeur A."/>
            <person name="Murphy C."/>
            <person name="Neiman D."/>
            <person name="Pearson M."/>
            <person name="Priest M."/>
            <person name="Roberts A."/>
            <person name="Saif S."/>
            <person name="Shea T."/>
            <person name="Shenoy N."/>
            <person name="Sisk P."/>
            <person name="Stolte C."/>
            <person name="Sykes S."/>
            <person name="Wortman J."/>
            <person name="Nusbaum C."/>
            <person name="Birren B."/>
        </authorList>
    </citation>
    <scope>NUCLEOTIDE SEQUENCE [LARGE SCALE GENOMIC DNA]</scope>
    <source>
        <strain evidence="1 2">M508</strain>
    </source>
</reference>
<dbReference type="AlphaFoldDB" id="G5EQW8"/>
<name>G5EQW8_9MICC</name>